<dbReference type="InterPro" id="IPR032466">
    <property type="entry name" value="Metal_Hydrolase"/>
</dbReference>
<proteinExistence type="predicted"/>
<dbReference type="SUPFAM" id="SSF51556">
    <property type="entry name" value="Metallo-dependent hydrolases"/>
    <property type="match status" value="1"/>
</dbReference>
<feature type="domain" description="Amidohydrolase-related" evidence="2">
    <location>
        <begin position="50"/>
        <end position="369"/>
    </location>
</feature>
<dbReference type="PANTHER" id="PTHR43794:SF11">
    <property type="entry name" value="AMIDOHYDROLASE-RELATED DOMAIN-CONTAINING PROTEIN"/>
    <property type="match status" value="1"/>
</dbReference>
<dbReference type="InterPro" id="IPR011059">
    <property type="entry name" value="Metal-dep_hydrolase_composite"/>
</dbReference>
<evidence type="ECO:0000256" key="1">
    <source>
        <dbReference type="ARBA" id="ARBA00022801"/>
    </source>
</evidence>
<reference evidence="3 4" key="1">
    <citation type="submission" date="2020-12" db="EMBL/GenBank/DDBJ databases">
        <title>Bacterial novel species Pedobacter sp. SD-b isolated from soil.</title>
        <authorList>
            <person name="Jung H.-Y."/>
        </authorList>
    </citation>
    <scope>NUCLEOTIDE SEQUENCE [LARGE SCALE GENOMIC DNA]</scope>
    <source>
        <strain evidence="3 4">SD-b</strain>
    </source>
</reference>
<dbReference type="PANTHER" id="PTHR43794">
    <property type="entry name" value="AMINOHYDROLASE SSNA-RELATED"/>
    <property type="match status" value="1"/>
</dbReference>
<keyword evidence="1" id="KW-0378">Hydrolase</keyword>
<gene>
    <name evidence="3" type="ORF">I5M32_07070</name>
</gene>
<evidence type="ECO:0000259" key="2">
    <source>
        <dbReference type="Pfam" id="PF01979"/>
    </source>
</evidence>
<evidence type="ECO:0000313" key="4">
    <source>
        <dbReference type="Proteomes" id="UP000660024"/>
    </source>
</evidence>
<protein>
    <submittedName>
        <fullName evidence="3">Amidohydrolase family protein</fullName>
    </submittedName>
</protein>
<dbReference type="Gene3D" id="2.30.40.10">
    <property type="entry name" value="Urease, subunit C, domain 1"/>
    <property type="match status" value="1"/>
</dbReference>
<comment type="caution">
    <text evidence="3">The sequence shown here is derived from an EMBL/GenBank/DDBJ whole genome shotgun (WGS) entry which is preliminary data.</text>
</comment>
<keyword evidence="4" id="KW-1185">Reference proteome</keyword>
<dbReference type="InterPro" id="IPR050287">
    <property type="entry name" value="MTA/SAH_deaminase"/>
</dbReference>
<dbReference type="InterPro" id="IPR006680">
    <property type="entry name" value="Amidohydro-rel"/>
</dbReference>
<dbReference type="Proteomes" id="UP000660024">
    <property type="component" value="Unassembled WGS sequence"/>
</dbReference>
<evidence type="ECO:0000313" key="3">
    <source>
        <dbReference type="EMBL" id="MBK0382716.1"/>
    </source>
</evidence>
<sequence length="387" mass="43928">MRRFKADYIYTITGDIIPDGIVVTDDHGKILSITDEKISLDPNIERYEGIITPGFINTHCHLELSHLHQKIKQKTGLIQFIKEVILTRNYPEEIILSAIQKADEEMWKNGIVAVGDISNQAISAEIKHKSKIRYHTFIEMIGIEEAKVKEIMQNASILKNQFKTPASLALHAPYSISIELIKELRRYCKGKENKISIHLQESKHETELFMTKTGPFIGFFKDLNINAESFKAKQKNAIQSIVPFLPKKQNILFVHNTFTSLKDIYLTKRFDLQLFWAFCPSANLYIENTLPSLDFFKQTDFPITIGTDSLASNDSLDILSEMKILKKNTNCFATADILKWATLNGAMFLGLQTDMGSIEVGKTPGLNLLQNLKDGEICEATTLKKLI</sequence>
<dbReference type="EMBL" id="JAEHFY010000008">
    <property type="protein sequence ID" value="MBK0382716.1"/>
    <property type="molecule type" value="Genomic_DNA"/>
</dbReference>
<accession>A0ABS1BIY5</accession>
<dbReference type="Pfam" id="PF01979">
    <property type="entry name" value="Amidohydro_1"/>
    <property type="match status" value="1"/>
</dbReference>
<organism evidence="3 4">
    <name type="scientific">Pedobacter segetis</name>
    <dbReference type="NCBI Taxonomy" id="2793069"/>
    <lineage>
        <taxon>Bacteria</taxon>
        <taxon>Pseudomonadati</taxon>
        <taxon>Bacteroidota</taxon>
        <taxon>Sphingobacteriia</taxon>
        <taxon>Sphingobacteriales</taxon>
        <taxon>Sphingobacteriaceae</taxon>
        <taxon>Pedobacter</taxon>
    </lineage>
</organism>
<name>A0ABS1BIY5_9SPHI</name>
<dbReference type="RefSeq" id="WP_200585496.1">
    <property type="nucleotide sequence ID" value="NZ_JAEHFY010000008.1"/>
</dbReference>
<dbReference type="Gene3D" id="3.20.20.140">
    <property type="entry name" value="Metal-dependent hydrolases"/>
    <property type="match status" value="1"/>
</dbReference>